<dbReference type="EMBL" id="DF973644">
    <property type="protein sequence ID" value="GAU36832.1"/>
    <property type="molecule type" value="Genomic_DNA"/>
</dbReference>
<name>A0A2Z6NJN1_TRISU</name>
<evidence type="ECO:0008006" key="4">
    <source>
        <dbReference type="Google" id="ProtNLM"/>
    </source>
</evidence>
<gene>
    <name evidence="2" type="ORF">TSUD_213550</name>
</gene>
<proteinExistence type="predicted"/>
<keyword evidence="1" id="KW-1133">Transmembrane helix</keyword>
<dbReference type="AlphaFoldDB" id="A0A2Z6NJN1"/>
<feature type="transmembrane region" description="Helical" evidence="1">
    <location>
        <begin position="59"/>
        <end position="80"/>
    </location>
</feature>
<organism evidence="2 3">
    <name type="scientific">Trifolium subterraneum</name>
    <name type="common">Subterranean clover</name>
    <dbReference type="NCBI Taxonomy" id="3900"/>
    <lineage>
        <taxon>Eukaryota</taxon>
        <taxon>Viridiplantae</taxon>
        <taxon>Streptophyta</taxon>
        <taxon>Embryophyta</taxon>
        <taxon>Tracheophyta</taxon>
        <taxon>Spermatophyta</taxon>
        <taxon>Magnoliopsida</taxon>
        <taxon>eudicotyledons</taxon>
        <taxon>Gunneridae</taxon>
        <taxon>Pentapetalae</taxon>
        <taxon>rosids</taxon>
        <taxon>fabids</taxon>
        <taxon>Fabales</taxon>
        <taxon>Fabaceae</taxon>
        <taxon>Papilionoideae</taxon>
        <taxon>50 kb inversion clade</taxon>
        <taxon>NPAAA clade</taxon>
        <taxon>Hologalegina</taxon>
        <taxon>IRL clade</taxon>
        <taxon>Trifolieae</taxon>
        <taxon>Trifolium</taxon>
    </lineage>
</organism>
<reference evidence="3" key="1">
    <citation type="journal article" date="2017" name="Front. Plant Sci.">
        <title>Climate Clever Clovers: New Paradigm to Reduce the Environmental Footprint of Ruminants by Breeding Low Methanogenic Forages Utilizing Haplotype Variation.</title>
        <authorList>
            <person name="Kaur P."/>
            <person name="Appels R."/>
            <person name="Bayer P.E."/>
            <person name="Keeble-Gagnere G."/>
            <person name="Wang J."/>
            <person name="Hirakawa H."/>
            <person name="Shirasawa K."/>
            <person name="Vercoe P."/>
            <person name="Stefanova K."/>
            <person name="Durmic Z."/>
            <person name="Nichols P."/>
            <person name="Revell C."/>
            <person name="Isobe S.N."/>
            <person name="Edwards D."/>
            <person name="Erskine W."/>
        </authorList>
    </citation>
    <scope>NUCLEOTIDE SEQUENCE [LARGE SCALE GENOMIC DNA]</scope>
    <source>
        <strain evidence="3">cv. Daliak</strain>
    </source>
</reference>
<keyword evidence="1" id="KW-0812">Transmembrane</keyword>
<protein>
    <recommendedName>
        <fullName evidence="4">Sugar phosphate transporter domain-containing protein</fullName>
    </recommendedName>
</protein>
<feature type="transmembrane region" description="Helical" evidence="1">
    <location>
        <begin position="20"/>
        <end position="39"/>
    </location>
</feature>
<sequence length="136" mass="15456">MKSATPPSDQRNNNSHRQSCRYPIFLTMLHMLSCAAYRYAAINLLQIVPFQQIHSKKQFLKIFALSAIFCFSVVCGNTSLRPWQIFFLPWQKFCSFSPKLSPVNTFSDSVRPCVVAVTARLTGRGCSGQRWMAASR</sequence>
<dbReference type="Proteomes" id="UP000242715">
    <property type="component" value="Unassembled WGS sequence"/>
</dbReference>
<keyword evidence="3" id="KW-1185">Reference proteome</keyword>
<evidence type="ECO:0000256" key="1">
    <source>
        <dbReference type="SAM" id="Phobius"/>
    </source>
</evidence>
<evidence type="ECO:0000313" key="2">
    <source>
        <dbReference type="EMBL" id="GAU36832.1"/>
    </source>
</evidence>
<dbReference type="OrthoDB" id="10261634at2759"/>
<keyword evidence="1" id="KW-0472">Membrane</keyword>
<accession>A0A2Z6NJN1</accession>
<evidence type="ECO:0000313" key="3">
    <source>
        <dbReference type="Proteomes" id="UP000242715"/>
    </source>
</evidence>